<dbReference type="InterPro" id="IPR016181">
    <property type="entry name" value="Acyl_CoA_acyltransferase"/>
</dbReference>
<sequence length="337" mass="36400">MSEAGPKSTSPLICHSNQICSFRSELPIVGSNEGKTSVTALPTFDIAASGFSVRAATATDAKACRMLLPTLGVDARWLVAIDRRHQLAIGAAAITAACRPWPVPGPGVMIHVIAPCRRQGVGAKLCAAAAAAARAQGFGAIYAAQKSLLEGEEVLGWERLGFTPCETIEEHQLPLDQFEPRLQPLMDRFRRQGRIPADARIVPLYAADREQVLQLHLEHLGGDRESLLAKLAGRGPGAFHPRYSRVLLVGDRTVGCILAHRGSPTVAVVDADIVVPEFRGGWANLWLKLEATQGALSLGITHFHFKTFDHYADTRSFTAKLGGAVVKKFVLMHRRLA</sequence>
<dbReference type="EMBL" id="CP036339">
    <property type="protein sequence ID" value="QDT71504.1"/>
    <property type="molecule type" value="Genomic_DNA"/>
</dbReference>
<protein>
    <recommendedName>
        <fullName evidence="3">N-acetyltransferase domain-containing protein</fullName>
    </recommendedName>
</protein>
<dbReference type="Gene3D" id="3.40.630.30">
    <property type="match status" value="1"/>
</dbReference>
<name>A0A517TT10_9BACT</name>
<evidence type="ECO:0008006" key="3">
    <source>
        <dbReference type="Google" id="ProtNLM"/>
    </source>
</evidence>
<evidence type="ECO:0000313" key="2">
    <source>
        <dbReference type="Proteomes" id="UP000317909"/>
    </source>
</evidence>
<dbReference type="AlphaFoldDB" id="A0A517TT10"/>
<proteinExistence type="predicted"/>
<evidence type="ECO:0000313" key="1">
    <source>
        <dbReference type="EMBL" id="QDT71504.1"/>
    </source>
</evidence>
<dbReference type="SUPFAM" id="SSF55729">
    <property type="entry name" value="Acyl-CoA N-acyltransferases (Nat)"/>
    <property type="match status" value="2"/>
</dbReference>
<dbReference type="Proteomes" id="UP000317909">
    <property type="component" value="Chromosome"/>
</dbReference>
<gene>
    <name evidence="1" type="ORF">I41_06620</name>
</gene>
<accession>A0A517TT10</accession>
<reference evidence="1 2" key="1">
    <citation type="submission" date="2019-02" db="EMBL/GenBank/DDBJ databases">
        <title>Deep-cultivation of Planctomycetes and their phenomic and genomic characterization uncovers novel biology.</title>
        <authorList>
            <person name="Wiegand S."/>
            <person name="Jogler M."/>
            <person name="Boedeker C."/>
            <person name="Pinto D."/>
            <person name="Vollmers J."/>
            <person name="Rivas-Marin E."/>
            <person name="Kohn T."/>
            <person name="Peeters S.H."/>
            <person name="Heuer A."/>
            <person name="Rast P."/>
            <person name="Oberbeckmann S."/>
            <person name="Bunk B."/>
            <person name="Jeske O."/>
            <person name="Meyerdierks A."/>
            <person name="Storesund J.E."/>
            <person name="Kallscheuer N."/>
            <person name="Luecker S."/>
            <person name="Lage O.M."/>
            <person name="Pohl T."/>
            <person name="Merkel B.J."/>
            <person name="Hornburger P."/>
            <person name="Mueller R.-W."/>
            <person name="Bruemmer F."/>
            <person name="Labrenz M."/>
            <person name="Spormann A.M."/>
            <person name="Op den Camp H."/>
            <person name="Overmann J."/>
            <person name="Amann R."/>
            <person name="Jetten M.S.M."/>
            <person name="Mascher T."/>
            <person name="Medema M.H."/>
            <person name="Devos D.P."/>
            <person name="Kaster A.-K."/>
            <person name="Ovreas L."/>
            <person name="Rohde M."/>
            <person name="Galperin M.Y."/>
            <person name="Jogler C."/>
        </authorList>
    </citation>
    <scope>NUCLEOTIDE SEQUENCE [LARGE SCALE GENOMIC DNA]</scope>
    <source>
        <strain evidence="1 2">I41</strain>
    </source>
</reference>
<organism evidence="1 2">
    <name type="scientific">Lacipirellula limnantheis</name>
    <dbReference type="NCBI Taxonomy" id="2528024"/>
    <lineage>
        <taxon>Bacteria</taxon>
        <taxon>Pseudomonadati</taxon>
        <taxon>Planctomycetota</taxon>
        <taxon>Planctomycetia</taxon>
        <taxon>Pirellulales</taxon>
        <taxon>Lacipirellulaceae</taxon>
        <taxon>Lacipirellula</taxon>
    </lineage>
</organism>
<dbReference type="KEGG" id="llh:I41_06620"/>
<keyword evidence="2" id="KW-1185">Reference proteome</keyword>